<accession>A0A0R3RIY4</accession>
<reference evidence="3" key="1">
    <citation type="submission" date="2017-02" db="UniProtKB">
        <authorList>
            <consortium name="WormBaseParasite"/>
        </authorList>
    </citation>
    <scope>IDENTIFICATION</scope>
</reference>
<dbReference type="Proteomes" id="UP000050640">
    <property type="component" value="Unplaced"/>
</dbReference>
<dbReference type="Gene3D" id="1.10.630.10">
    <property type="entry name" value="Cytochrome P450"/>
    <property type="match status" value="1"/>
</dbReference>
<dbReference type="GO" id="GO:0020037">
    <property type="term" value="F:heme binding"/>
    <property type="evidence" value="ECO:0007669"/>
    <property type="project" value="InterPro"/>
</dbReference>
<evidence type="ECO:0000313" key="2">
    <source>
        <dbReference type="Proteomes" id="UP000050640"/>
    </source>
</evidence>
<name>A0A0R3RIY4_9BILA</name>
<keyword evidence="2" id="KW-1185">Reference proteome</keyword>
<evidence type="ECO:0000256" key="1">
    <source>
        <dbReference type="ARBA" id="ARBA00023033"/>
    </source>
</evidence>
<dbReference type="AlphaFoldDB" id="A0A0R3RIY4"/>
<keyword evidence="1" id="KW-0503">Monooxygenase</keyword>
<dbReference type="GO" id="GO:0016705">
    <property type="term" value="F:oxidoreductase activity, acting on paired donors, with incorporation or reduction of molecular oxygen"/>
    <property type="evidence" value="ECO:0007669"/>
    <property type="project" value="InterPro"/>
</dbReference>
<dbReference type="STRING" id="1147741.A0A0R3RIY4"/>
<protein>
    <submittedName>
        <fullName evidence="3">Uncharacterized protein</fullName>
    </submittedName>
</protein>
<keyword evidence="1" id="KW-0560">Oxidoreductase</keyword>
<evidence type="ECO:0000313" key="3">
    <source>
        <dbReference type="WBParaSite" id="EEL_0000144201-mRNA-1"/>
    </source>
</evidence>
<organism evidence="2 3">
    <name type="scientific">Elaeophora elaphi</name>
    <dbReference type="NCBI Taxonomy" id="1147741"/>
    <lineage>
        <taxon>Eukaryota</taxon>
        <taxon>Metazoa</taxon>
        <taxon>Ecdysozoa</taxon>
        <taxon>Nematoda</taxon>
        <taxon>Chromadorea</taxon>
        <taxon>Rhabditida</taxon>
        <taxon>Spirurina</taxon>
        <taxon>Spiruromorpha</taxon>
        <taxon>Filarioidea</taxon>
        <taxon>Onchocercidae</taxon>
        <taxon>Elaeophora</taxon>
    </lineage>
</organism>
<dbReference type="SUPFAM" id="SSF48264">
    <property type="entry name" value="Cytochrome P450"/>
    <property type="match status" value="1"/>
</dbReference>
<dbReference type="GO" id="GO:0004497">
    <property type="term" value="F:monooxygenase activity"/>
    <property type="evidence" value="ECO:0007669"/>
    <property type="project" value="UniProtKB-KW"/>
</dbReference>
<dbReference type="InterPro" id="IPR036396">
    <property type="entry name" value="Cyt_P450_sf"/>
</dbReference>
<sequence>MLSFHFGNNNGQNFARDQYNLTDNDICDHINTLMANSPTNSSSDAVSAQVGVNFFALGHRQHCQEKVYEEIKHVLDETERDITIDDVKSSSIFISVYVKRAV</sequence>
<dbReference type="WBParaSite" id="EEL_0000144201-mRNA-1">
    <property type="protein sequence ID" value="EEL_0000144201-mRNA-1"/>
    <property type="gene ID" value="EEL_0000144201"/>
</dbReference>
<proteinExistence type="predicted"/>
<dbReference type="GO" id="GO:0005506">
    <property type="term" value="F:iron ion binding"/>
    <property type="evidence" value="ECO:0007669"/>
    <property type="project" value="InterPro"/>
</dbReference>